<accession>A0ABR4JNQ8</accession>
<organism evidence="1 2">
    <name type="scientific">Aspergillus pseudodeflectus</name>
    <dbReference type="NCBI Taxonomy" id="176178"/>
    <lineage>
        <taxon>Eukaryota</taxon>
        <taxon>Fungi</taxon>
        <taxon>Dikarya</taxon>
        <taxon>Ascomycota</taxon>
        <taxon>Pezizomycotina</taxon>
        <taxon>Eurotiomycetes</taxon>
        <taxon>Eurotiomycetidae</taxon>
        <taxon>Eurotiales</taxon>
        <taxon>Aspergillaceae</taxon>
        <taxon>Aspergillus</taxon>
        <taxon>Aspergillus subgen. Nidulantes</taxon>
    </lineage>
</organism>
<dbReference type="GeneID" id="98156637"/>
<proteinExistence type="predicted"/>
<gene>
    <name evidence="1" type="ORF">BJX68DRAFT_245269</name>
</gene>
<sequence length="51" mass="5961">MHQINNLECELMNFQSILEINDSEIWCTPTSRIYVCSYSKPLIHPKPVNLP</sequence>
<evidence type="ECO:0000313" key="1">
    <source>
        <dbReference type="EMBL" id="KAL2841635.1"/>
    </source>
</evidence>
<dbReference type="Proteomes" id="UP001610444">
    <property type="component" value="Unassembled WGS sequence"/>
</dbReference>
<keyword evidence="2" id="KW-1185">Reference proteome</keyword>
<evidence type="ECO:0000313" key="2">
    <source>
        <dbReference type="Proteomes" id="UP001610444"/>
    </source>
</evidence>
<comment type="caution">
    <text evidence="1">The sequence shown here is derived from an EMBL/GenBank/DDBJ whole genome shotgun (WGS) entry which is preliminary data.</text>
</comment>
<protein>
    <submittedName>
        <fullName evidence="1">Uncharacterized protein</fullName>
    </submittedName>
</protein>
<dbReference type="RefSeq" id="XP_070894681.1">
    <property type="nucleotide sequence ID" value="XM_071041473.1"/>
</dbReference>
<reference evidence="1 2" key="1">
    <citation type="submission" date="2024-07" db="EMBL/GenBank/DDBJ databases">
        <title>Section-level genome sequencing and comparative genomics of Aspergillus sections Usti and Cavernicolus.</title>
        <authorList>
            <consortium name="Lawrence Berkeley National Laboratory"/>
            <person name="Nybo J.L."/>
            <person name="Vesth T.C."/>
            <person name="Theobald S."/>
            <person name="Frisvad J.C."/>
            <person name="Larsen T.O."/>
            <person name="Kjaerboelling I."/>
            <person name="Rothschild-Mancinelli K."/>
            <person name="Lyhne E.K."/>
            <person name="Kogle M.E."/>
            <person name="Barry K."/>
            <person name="Clum A."/>
            <person name="Na H."/>
            <person name="Ledsgaard L."/>
            <person name="Lin J."/>
            <person name="Lipzen A."/>
            <person name="Kuo A."/>
            <person name="Riley R."/>
            <person name="Mondo S."/>
            <person name="LaButti K."/>
            <person name="Haridas S."/>
            <person name="Pangalinan J."/>
            <person name="Salamov A.A."/>
            <person name="Simmons B.A."/>
            <person name="Magnuson J.K."/>
            <person name="Chen J."/>
            <person name="Drula E."/>
            <person name="Henrissat B."/>
            <person name="Wiebenga A."/>
            <person name="Lubbers R.J."/>
            <person name="Gomes A.C."/>
            <person name="Macurrencykelacurrency M.R."/>
            <person name="Stajich J."/>
            <person name="Grigoriev I.V."/>
            <person name="Mortensen U.H."/>
            <person name="De vries R.P."/>
            <person name="Baker S.E."/>
            <person name="Andersen M.R."/>
        </authorList>
    </citation>
    <scope>NUCLEOTIDE SEQUENCE [LARGE SCALE GENOMIC DNA]</scope>
    <source>
        <strain evidence="1 2">CBS 756.74</strain>
    </source>
</reference>
<dbReference type="EMBL" id="JBFXLR010000056">
    <property type="protein sequence ID" value="KAL2841635.1"/>
    <property type="molecule type" value="Genomic_DNA"/>
</dbReference>
<name>A0ABR4JNQ8_9EURO</name>